<evidence type="ECO:0000256" key="1">
    <source>
        <dbReference type="ARBA" id="ARBA00001933"/>
    </source>
</evidence>
<dbReference type="PANTHER" id="PTHR43780">
    <property type="entry name" value="1-AMINOCYCLOPROPANE-1-CARBOXYLATE DEAMINASE-RELATED"/>
    <property type="match status" value="1"/>
</dbReference>
<reference evidence="7 8" key="1">
    <citation type="submission" date="2016-10" db="EMBL/GenBank/DDBJ databases">
        <title>Draft genome sequences of four alkaliphilic bacteria belonging to the Anaerobacillus genus.</title>
        <authorList>
            <person name="Bassil N.M."/>
            <person name="Lloyd J.R."/>
        </authorList>
    </citation>
    <scope>NUCLEOTIDE SEQUENCE [LARGE SCALE GENOMIC DNA]</scope>
    <source>
        <strain evidence="7 8">DSM 15340</strain>
    </source>
</reference>
<dbReference type="OrthoDB" id="9801249at2"/>
<evidence type="ECO:0000259" key="6">
    <source>
        <dbReference type="Pfam" id="PF00291"/>
    </source>
</evidence>
<evidence type="ECO:0000256" key="5">
    <source>
        <dbReference type="PIRSR" id="PIRSR006278-2"/>
    </source>
</evidence>
<dbReference type="Pfam" id="PF00291">
    <property type="entry name" value="PALP"/>
    <property type="match status" value="1"/>
</dbReference>
<dbReference type="EMBL" id="MLQQ01000018">
    <property type="protein sequence ID" value="OIJ12849.1"/>
    <property type="molecule type" value="Genomic_DNA"/>
</dbReference>
<dbReference type="InterPro" id="IPR005966">
    <property type="entry name" value="D-Cys_desShydrase"/>
</dbReference>
<comment type="cofactor">
    <cofactor evidence="1">
        <name>pyridoxal 5'-phosphate</name>
        <dbReference type="ChEBI" id="CHEBI:597326"/>
    </cofactor>
</comment>
<gene>
    <name evidence="7" type="ORF">BKP35_09775</name>
</gene>
<comment type="caution">
    <text evidence="7">The sequence shown here is derived from an EMBL/GenBank/DDBJ whole genome shotgun (WGS) entry which is preliminary data.</text>
</comment>
<dbReference type="InterPro" id="IPR001926">
    <property type="entry name" value="TrpB-like_PALP"/>
</dbReference>
<evidence type="ECO:0000313" key="8">
    <source>
        <dbReference type="Proteomes" id="UP000180098"/>
    </source>
</evidence>
<proteinExistence type="inferred from homology"/>
<dbReference type="NCBIfam" id="TIGR01275">
    <property type="entry name" value="ACC_deam_rel"/>
    <property type="match status" value="1"/>
</dbReference>
<sequence length="334" mass="36516">MNLTKFPRNRYTKTATPIEKVARFSKALGGANVYIKRDDQLGLTEGGNKTRKLEFLIADAIEKGADTIITAGGIQSNHCRLTLSACVKEGLKCMLVLEENVVSQFHTDTSGNYLLYQLLGTEAIKIVPNGTDVYEEMDALAQQLREEGRNPYVIPVGGSNVIGSTGYAACAEEIVQQEKEIGVKFDYVVCTSGSAGMQAGLISGFFGLERETKVIGINISREKKEQEEKLYELTKATAAHIGIEREVPRATIMCFDEYVGPGYALPTEEMVEAVKLLGQTEAIILDPVYTGKTMAGLIDLIRKDYFKPSDNVLFLHSGGTPAVYAYAPLFNSKS</sequence>
<protein>
    <submittedName>
        <fullName evidence="7">D-cysteine desulfhydrase</fullName>
    </submittedName>
</protein>
<organism evidence="7 8">
    <name type="scientific">Anaerobacillus arseniciselenatis</name>
    <dbReference type="NCBI Taxonomy" id="85682"/>
    <lineage>
        <taxon>Bacteria</taxon>
        <taxon>Bacillati</taxon>
        <taxon>Bacillota</taxon>
        <taxon>Bacilli</taxon>
        <taxon>Bacillales</taxon>
        <taxon>Bacillaceae</taxon>
        <taxon>Anaerobacillus</taxon>
    </lineage>
</organism>
<dbReference type="RefSeq" id="WP_071313156.1">
    <property type="nucleotide sequence ID" value="NZ_MLQQ01000018.1"/>
</dbReference>
<evidence type="ECO:0000256" key="4">
    <source>
        <dbReference type="PIRSR" id="PIRSR006278-1"/>
    </source>
</evidence>
<accession>A0A1S2LJY5</accession>
<feature type="modified residue" description="N6-(pyridoxal phosphate)lysine" evidence="5">
    <location>
        <position position="49"/>
    </location>
</feature>
<keyword evidence="3 5" id="KW-0663">Pyridoxal phosphate</keyword>
<dbReference type="SUPFAM" id="SSF53686">
    <property type="entry name" value="Tryptophan synthase beta subunit-like PLP-dependent enzymes"/>
    <property type="match status" value="1"/>
</dbReference>
<dbReference type="GO" id="GO:0019148">
    <property type="term" value="F:D-cysteine desulfhydrase activity"/>
    <property type="evidence" value="ECO:0007669"/>
    <property type="project" value="TreeGrafter"/>
</dbReference>
<dbReference type="Proteomes" id="UP000180098">
    <property type="component" value="Unassembled WGS sequence"/>
</dbReference>
<keyword evidence="8" id="KW-1185">Reference proteome</keyword>
<evidence type="ECO:0000256" key="2">
    <source>
        <dbReference type="ARBA" id="ARBA00008639"/>
    </source>
</evidence>
<feature type="active site" description="Nucleophile" evidence="4">
    <location>
        <position position="76"/>
    </location>
</feature>
<dbReference type="PIRSF" id="PIRSF006278">
    <property type="entry name" value="ACCD_DCysDesulf"/>
    <property type="match status" value="1"/>
</dbReference>
<dbReference type="GO" id="GO:1901605">
    <property type="term" value="P:alpha-amino acid metabolic process"/>
    <property type="evidence" value="ECO:0007669"/>
    <property type="project" value="UniProtKB-ARBA"/>
</dbReference>
<feature type="domain" description="Tryptophan synthase beta chain-like PALP" evidence="6">
    <location>
        <begin position="14"/>
        <end position="318"/>
    </location>
</feature>
<evidence type="ECO:0000256" key="3">
    <source>
        <dbReference type="ARBA" id="ARBA00022898"/>
    </source>
</evidence>
<evidence type="ECO:0000313" key="7">
    <source>
        <dbReference type="EMBL" id="OIJ12849.1"/>
    </source>
</evidence>
<dbReference type="InterPro" id="IPR036052">
    <property type="entry name" value="TrpB-like_PALP_sf"/>
</dbReference>
<dbReference type="Gene3D" id="3.40.50.1100">
    <property type="match status" value="2"/>
</dbReference>
<dbReference type="InterPro" id="IPR027278">
    <property type="entry name" value="ACCD_DCysDesulf"/>
</dbReference>
<dbReference type="PANTHER" id="PTHR43780:SF2">
    <property type="entry name" value="1-AMINOCYCLOPROPANE-1-CARBOXYLATE DEAMINASE-RELATED"/>
    <property type="match status" value="1"/>
</dbReference>
<dbReference type="NCBIfam" id="NF003031">
    <property type="entry name" value="PRK03910.1-4"/>
    <property type="match status" value="1"/>
</dbReference>
<dbReference type="AlphaFoldDB" id="A0A1S2LJY5"/>
<name>A0A1S2LJY5_9BACI</name>
<comment type="similarity">
    <text evidence="2">Belongs to the ACC deaminase/D-cysteine desulfhydrase family.</text>
</comment>